<protein>
    <submittedName>
        <fullName evidence="1">Uncharacterized protein</fullName>
    </submittedName>
</protein>
<dbReference type="Gene3D" id="3.30.1310.10">
    <property type="entry name" value="Nucleoid-associated protein YbaB-like domain"/>
    <property type="match status" value="1"/>
</dbReference>
<evidence type="ECO:0000313" key="2">
    <source>
        <dbReference type="Proteomes" id="UP000501240"/>
    </source>
</evidence>
<gene>
    <name evidence="1" type="ORF">ACTIVE_3383</name>
</gene>
<organism evidence="1 2">
    <name type="scientific">Actinomadura verrucosospora</name>
    <dbReference type="NCBI Taxonomy" id="46165"/>
    <lineage>
        <taxon>Bacteria</taxon>
        <taxon>Bacillati</taxon>
        <taxon>Actinomycetota</taxon>
        <taxon>Actinomycetes</taxon>
        <taxon>Streptosporangiales</taxon>
        <taxon>Thermomonosporaceae</taxon>
        <taxon>Actinomadura</taxon>
    </lineage>
</organism>
<name>A0A7D4A3L4_ACTVE</name>
<dbReference type="EMBL" id="CP053892">
    <property type="protein sequence ID" value="QKG21745.1"/>
    <property type="molecule type" value="Genomic_DNA"/>
</dbReference>
<proteinExistence type="predicted"/>
<dbReference type="InterPro" id="IPR036894">
    <property type="entry name" value="YbaB-like_sf"/>
</dbReference>
<dbReference type="Proteomes" id="UP000501240">
    <property type="component" value="Chromosome"/>
</dbReference>
<evidence type="ECO:0000313" key="1">
    <source>
        <dbReference type="EMBL" id="QKG21745.1"/>
    </source>
</evidence>
<keyword evidence="2" id="KW-1185">Reference proteome</keyword>
<sequence length="193" mass="21284">MLYAKEFVGADDDKLVVATVSSAGRVIELTIEDQAVQLPQQLGERIKLAVTQGRTRASKMVDCYRLQCFPDSSMDSLKVPQDPPLRVDYHLLEYAGPARVRNAIAESLEAIKAVSDKLATFQHTMLSEEIGQRQGSIEINLADTKMDVTFNSGKIQGMRGSAIANEVMASLGRARARAQSERKRQLRLTGSPY</sequence>
<dbReference type="AlphaFoldDB" id="A0A7D4A3L4"/>
<accession>A0A7D4A3L4</accession>
<reference evidence="1 2" key="1">
    <citation type="submission" date="2020-05" db="EMBL/GenBank/DDBJ databases">
        <title>Actinomadura verrucosospora NRRL-B18236 (PFL_A860) Genome sequencing and assembly.</title>
        <authorList>
            <person name="Samborskyy M."/>
        </authorList>
    </citation>
    <scope>NUCLEOTIDE SEQUENCE [LARGE SCALE GENOMIC DNA]</scope>
    <source>
        <strain evidence="1 2">NRRL:B18236</strain>
    </source>
</reference>